<name>A0A7E4V398_PANRE</name>
<feature type="chain" id="PRO_5028822519" evidence="2">
    <location>
        <begin position="26"/>
        <end position="190"/>
    </location>
</feature>
<dbReference type="WBParaSite" id="Pan_g16012.t1">
    <property type="protein sequence ID" value="Pan_g16012.t1"/>
    <property type="gene ID" value="Pan_g16012"/>
</dbReference>
<dbReference type="AlphaFoldDB" id="A0A7E4V398"/>
<reference evidence="4" key="2">
    <citation type="submission" date="2020-10" db="UniProtKB">
        <authorList>
            <consortium name="WormBaseParasite"/>
        </authorList>
    </citation>
    <scope>IDENTIFICATION</scope>
</reference>
<feature type="transmembrane region" description="Helical" evidence="1">
    <location>
        <begin position="164"/>
        <end position="186"/>
    </location>
</feature>
<organism evidence="3 4">
    <name type="scientific">Panagrellus redivivus</name>
    <name type="common">Microworm</name>
    <dbReference type="NCBI Taxonomy" id="6233"/>
    <lineage>
        <taxon>Eukaryota</taxon>
        <taxon>Metazoa</taxon>
        <taxon>Ecdysozoa</taxon>
        <taxon>Nematoda</taxon>
        <taxon>Chromadorea</taxon>
        <taxon>Rhabditida</taxon>
        <taxon>Tylenchina</taxon>
        <taxon>Panagrolaimomorpha</taxon>
        <taxon>Panagrolaimoidea</taxon>
        <taxon>Panagrolaimidae</taxon>
        <taxon>Panagrellus</taxon>
    </lineage>
</organism>
<evidence type="ECO:0000313" key="3">
    <source>
        <dbReference type="Proteomes" id="UP000492821"/>
    </source>
</evidence>
<protein>
    <submittedName>
        <fullName evidence="4">Activin_recp domain-containing protein</fullName>
    </submittedName>
</protein>
<evidence type="ECO:0000256" key="2">
    <source>
        <dbReference type="SAM" id="SignalP"/>
    </source>
</evidence>
<accession>A0A7E4V398</accession>
<evidence type="ECO:0000256" key="1">
    <source>
        <dbReference type="SAM" id="Phobius"/>
    </source>
</evidence>
<keyword evidence="1" id="KW-1133">Transmembrane helix</keyword>
<evidence type="ECO:0000313" key="4">
    <source>
        <dbReference type="WBParaSite" id="Pan_g16012.t1"/>
    </source>
</evidence>
<dbReference type="Proteomes" id="UP000492821">
    <property type="component" value="Unassembled WGS sequence"/>
</dbReference>
<keyword evidence="1" id="KW-0812">Transmembrane</keyword>
<sequence>MPIHCQRQWSYIGLILVIATHTASSIRCFCTDDHCVPYGVCEGSVCLVGVIKATNAIIRTCGDEPVGCQRELGKWSDLCACDQQLCNTFSYLRSNTRRETGNPGALHGVDHAAGAEHAPPLSGDDVEDEAPLIFQRVDPPLGDFSGYGRPPANNLPTQGSTNTLVFVLVPFSVGCVIVVIVWMNYYRNLC</sequence>
<proteinExistence type="predicted"/>
<keyword evidence="1" id="KW-0472">Membrane</keyword>
<keyword evidence="3" id="KW-1185">Reference proteome</keyword>
<reference evidence="3" key="1">
    <citation type="journal article" date="2013" name="Genetics">
        <title>The draft genome and transcriptome of Panagrellus redivivus are shaped by the harsh demands of a free-living lifestyle.</title>
        <authorList>
            <person name="Srinivasan J."/>
            <person name="Dillman A.R."/>
            <person name="Macchietto M.G."/>
            <person name="Heikkinen L."/>
            <person name="Lakso M."/>
            <person name="Fracchia K.M."/>
            <person name="Antoshechkin I."/>
            <person name="Mortazavi A."/>
            <person name="Wong G."/>
            <person name="Sternberg P.W."/>
        </authorList>
    </citation>
    <scope>NUCLEOTIDE SEQUENCE [LARGE SCALE GENOMIC DNA]</scope>
    <source>
        <strain evidence="3">MT8872</strain>
    </source>
</reference>
<keyword evidence="2" id="KW-0732">Signal</keyword>
<feature type="signal peptide" evidence="2">
    <location>
        <begin position="1"/>
        <end position="25"/>
    </location>
</feature>